<dbReference type="PROSITE" id="PS51420">
    <property type="entry name" value="RHO"/>
    <property type="match status" value="1"/>
</dbReference>
<keyword evidence="16" id="KW-1185">Reference proteome</keyword>
<keyword evidence="11" id="KW-0449">Lipoprotein</keyword>
<dbReference type="InterPro" id="IPR027417">
    <property type="entry name" value="P-loop_NTPase"/>
</dbReference>
<dbReference type="GO" id="GO:0015031">
    <property type="term" value="P:protein transport"/>
    <property type="evidence" value="ECO:0007669"/>
    <property type="project" value="UniProtKB-KW"/>
</dbReference>
<dbReference type="NCBIfam" id="TIGR00231">
    <property type="entry name" value="small_GTP"/>
    <property type="match status" value="1"/>
</dbReference>
<keyword evidence="5" id="KW-0479">Metal-binding</keyword>
<dbReference type="GO" id="GO:0003925">
    <property type="term" value="F:G protein activity"/>
    <property type="evidence" value="ECO:0007669"/>
    <property type="project" value="UniProtKB-EC"/>
</dbReference>
<dbReference type="SMART" id="SM00176">
    <property type="entry name" value="RAN"/>
    <property type="match status" value="1"/>
</dbReference>
<evidence type="ECO:0000256" key="5">
    <source>
        <dbReference type="ARBA" id="ARBA00022723"/>
    </source>
</evidence>
<evidence type="ECO:0000256" key="11">
    <source>
        <dbReference type="ARBA" id="ARBA00023288"/>
    </source>
</evidence>
<dbReference type="EC" id="3.6.5.2" evidence="3"/>
<evidence type="ECO:0000256" key="6">
    <source>
        <dbReference type="ARBA" id="ARBA00022741"/>
    </source>
</evidence>
<keyword evidence="10" id="KW-0342">GTP-binding</keyword>
<evidence type="ECO:0000313" key="15">
    <source>
        <dbReference type="EMBL" id="KAK0160724.1"/>
    </source>
</evidence>
<dbReference type="InterPro" id="IPR005225">
    <property type="entry name" value="Small_GTP-bd"/>
</dbReference>
<organism evidence="15 16">
    <name type="scientific">Microctonus aethiopoides</name>
    <dbReference type="NCBI Taxonomy" id="144406"/>
    <lineage>
        <taxon>Eukaryota</taxon>
        <taxon>Metazoa</taxon>
        <taxon>Ecdysozoa</taxon>
        <taxon>Arthropoda</taxon>
        <taxon>Hexapoda</taxon>
        <taxon>Insecta</taxon>
        <taxon>Pterygota</taxon>
        <taxon>Neoptera</taxon>
        <taxon>Endopterygota</taxon>
        <taxon>Hymenoptera</taxon>
        <taxon>Apocrita</taxon>
        <taxon>Ichneumonoidea</taxon>
        <taxon>Braconidae</taxon>
        <taxon>Euphorinae</taxon>
        <taxon>Microctonus</taxon>
    </lineage>
</organism>
<dbReference type="Proteomes" id="UP001168990">
    <property type="component" value="Unassembled WGS sequence"/>
</dbReference>
<dbReference type="GO" id="GO:0046872">
    <property type="term" value="F:metal ion binding"/>
    <property type="evidence" value="ECO:0007669"/>
    <property type="project" value="UniProtKB-KW"/>
</dbReference>
<dbReference type="PRINTS" id="PR00449">
    <property type="entry name" value="RASTRNSFRMNG"/>
</dbReference>
<protein>
    <recommendedName>
        <fullName evidence="3">small monomeric GTPase</fullName>
        <ecNumber evidence="3">3.6.5.2</ecNumber>
    </recommendedName>
</protein>
<evidence type="ECO:0000256" key="4">
    <source>
        <dbReference type="ARBA" id="ARBA00022448"/>
    </source>
</evidence>
<evidence type="ECO:0000256" key="3">
    <source>
        <dbReference type="ARBA" id="ARBA00011984"/>
    </source>
</evidence>
<dbReference type="SUPFAM" id="SSF52540">
    <property type="entry name" value="P-loop containing nucleoside triphosphate hydrolases"/>
    <property type="match status" value="1"/>
</dbReference>
<dbReference type="Gene3D" id="3.40.50.300">
    <property type="entry name" value="P-loop containing nucleotide triphosphate hydrolases"/>
    <property type="match status" value="1"/>
</dbReference>
<dbReference type="FunFam" id="3.40.50.300:FF:000459">
    <property type="entry name" value="ras-related protein Rab-37 isoform X1"/>
    <property type="match status" value="1"/>
</dbReference>
<dbReference type="PANTHER" id="PTHR47978">
    <property type="match status" value="1"/>
</dbReference>
<comment type="caution">
    <text evidence="15">The sequence shown here is derived from an EMBL/GenBank/DDBJ whole genome shotgun (WGS) entry which is preliminary data.</text>
</comment>
<dbReference type="GO" id="GO:0005525">
    <property type="term" value="F:GTP binding"/>
    <property type="evidence" value="ECO:0007669"/>
    <property type="project" value="UniProtKB-KW"/>
</dbReference>
<comment type="similarity">
    <text evidence="2">Belongs to the small GTPase superfamily. Rab family.</text>
</comment>
<proteinExistence type="inferred from homology"/>
<evidence type="ECO:0000256" key="12">
    <source>
        <dbReference type="ARBA" id="ARBA00023289"/>
    </source>
</evidence>
<comment type="cofactor">
    <cofactor evidence="1">
        <name>Mg(2+)</name>
        <dbReference type="ChEBI" id="CHEBI:18420"/>
    </cofactor>
</comment>
<gene>
    <name evidence="15" type="ORF">PV328_008100</name>
</gene>
<dbReference type="AlphaFoldDB" id="A0AA39F071"/>
<keyword evidence="4" id="KW-0813">Transport</keyword>
<dbReference type="SMART" id="SM00175">
    <property type="entry name" value="RAB"/>
    <property type="match status" value="1"/>
</dbReference>
<evidence type="ECO:0000256" key="1">
    <source>
        <dbReference type="ARBA" id="ARBA00001946"/>
    </source>
</evidence>
<evidence type="ECO:0000256" key="13">
    <source>
        <dbReference type="ARBA" id="ARBA00047660"/>
    </source>
</evidence>
<dbReference type="SMART" id="SM00174">
    <property type="entry name" value="RHO"/>
    <property type="match status" value="1"/>
</dbReference>
<evidence type="ECO:0000313" key="16">
    <source>
        <dbReference type="Proteomes" id="UP001168990"/>
    </source>
</evidence>
<keyword evidence="6" id="KW-0547">Nucleotide-binding</keyword>
<keyword evidence="7" id="KW-0378">Hydrolase</keyword>
<comment type="catalytic activity">
    <reaction evidence="13">
        <text>GTP + H2O = GDP + phosphate + H(+)</text>
        <dbReference type="Rhea" id="RHEA:19669"/>
        <dbReference type="ChEBI" id="CHEBI:15377"/>
        <dbReference type="ChEBI" id="CHEBI:15378"/>
        <dbReference type="ChEBI" id="CHEBI:37565"/>
        <dbReference type="ChEBI" id="CHEBI:43474"/>
        <dbReference type="ChEBI" id="CHEBI:58189"/>
        <dbReference type="EC" id="3.6.5.2"/>
    </reaction>
    <physiologicalReaction direction="left-to-right" evidence="13">
        <dbReference type="Rhea" id="RHEA:19670"/>
    </physiologicalReaction>
</comment>
<name>A0AA39F071_9HYME</name>
<reference evidence="15" key="1">
    <citation type="journal article" date="2023" name="bioRxiv">
        <title>Scaffold-level genome assemblies of two parasitoid biocontrol wasps reveal the parthenogenesis mechanism and an associated novel virus.</title>
        <authorList>
            <person name="Inwood S."/>
            <person name="Skelly J."/>
            <person name="Guhlin J."/>
            <person name="Harrop T."/>
            <person name="Goldson S."/>
            <person name="Dearden P."/>
        </authorList>
    </citation>
    <scope>NUCLEOTIDE SEQUENCE</scope>
    <source>
        <strain evidence="15">Irish</strain>
        <tissue evidence="15">Whole body</tissue>
    </source>
</reference>
<dbReference type="CDD" id="cd04112">
    <property type="entry name" value="Rab26"/>
    <property type="match status" value="1"/>
</dbReference>
<evidence type="ECO:0000256" key="2">
    <source>
        <dbReference type="ARBA" id="ARBA00006270"/>
    </source>
</evidence>
<dbReference type="SMART" id="SM00173">
    <property type="entry name" value="RAS"/>
    <property type="match status" value="1"/>
</dbReference>
<evidence type="ECO:0000256" key="8">
    <source>
        <dbReference type="ARBA" id="ARBA00022842"/>
    </source>
</evidence>
<reference evidence="15" key="2">
    <citation type="submission" date="2023-03" db="EMBL/GenBank/DDBJ databases">
        <authorList>
            <person name="Inwood S.N."/>
            <person name="Skelly J.G."/>
            <person name="Guhlin J."/>
            <person name="Harrop T.W.R."/>
            <person name="Goldson S.G."/>
            <person name="Dearden P.K."/>
        </authorList>
    </citation>
    <scope>NUCLEOTIDE SEQUENCE</scope>
    <source>
        <strain evidence="15">Irish</strain>
        <tissue evidence="15">Whole body</tissue>
    </source>
</reference>
<dbReference type="PROSITE" id="PS51419">
    <property type="entry name" value="RAB"/>
    <property type="match status" value="1"/>
</dbReference>
<feature type="region of interest" description="Disordered" evidence="14">
    <location>
        <begin position="1"/>
        <end position="76"/>
    </location>
</feature>
<dbReference type="Pfam" id="PF00071">
    <property type="entry name" value="Ras"/>
    <property type="match status" value="1"/>
</dbReference>
<dbReference type="InterPro" id="IPR001806">
    <property type="entry name" value="Small_GTPase"/>
</dbReference>
<evidence type="ECO:0000256" key="7">
    <source>
        <dbReference type="ARBA" id="ARBA00022801"/>
    </source>
</evidence>
<accession>A0AA39F071</accession>
<evidence type="ECO:0000256" key="14">
    <source>
        <dbReference type="SAM" id="MobiDB-lite"/>
    </source>
</evidence>
<evidence type="ECO:0000256" key="9">
    <source>
        <dbReference type="ARBA" id="ARBA00022927"/>
    </source>
</evidence>
<keyword evidence="9" id="KW-0653">Protein transport</keyword>
<dbReference type="EMBL" id="JAQQBS010001423">
    <property type="protein sequence ID" value="KAK0160724.1"/>
    <property type="molecule type" value="Genomic_DNA"/>
</dbReference>
<dbReference type="PROSITE" id="PS51421">
    <property type="entry name" value="RAS"/>
    <property type="match status" value="1"/>
</dbReference>
<feature type="compositionally biased region" description="Polar residues" evidence="14">
    <location>
        <begin position="39"/>
        <end position="61"/>
    </location>
</feature>
<keyword evidence="12" id="KW-0636">Prenylation</keyword>
<sequence length="280" mass="30921">MRAVEEVGRGARARVTSPATHVVDWTTSDAGAASRGPTCPTNTPSTSGTVGGQSLSGQARRQSSHDSPDSPQAPPEARELHFKVMLLGDSGVGKTCLLTRFRDGRFLSGNHISTVGIDFRNKVVTVGDTRIKLQIWDTAGQERFRSVTHAYYRDAHALLLLYDVTNKTSYDNIRAWLGEIREYAQSDVVIMLLGNKTDCGNDRVVKKEDGKRLADEYQVPFMETSAKTGVNVELAFLAVARQLKARKSENADETKFNVQDYVREQSQRSTTCFPTNCQTT</sequence>
<keyword evidence="8" id="KW-0460">Magnesium</keyword>
<evidence type="ECO:0000256" key="10">
    <source>
        <dbReference type="ARBA" id="ARBA00023134"/>
    </source>
</evidence>